<accession>A0ABP7TIN7</accession>
<evidence type="ECO:0008006" key="3">
    <source>
        <dbReference type="Google" id="ProtNLM"/>
    </source>
</evidence>
<dbReference type="RefSeq" id="WP_345050669.1">
    <property type="nucleotide sequence ID" value="NZ_BAABDK010000008.1"/>
</dbReference>
<organism evidence="1 2">
    <name type="scientific">Hymenobacter glaciei</name>
    <dbReference type="NCBI Taxonomy" id="877209"/>
    <lineage>
        <taxon>Bacteria</taxon>
        <taxon>Pseudomonadati</taxon>
        <taxon>Bacteroidota</taxon>
        <taxon>Cytophagia</taxon>
        <taxon>Cytophagales</taxon>
        <taxon>Hymenobacteraceae</taxon>
        <taxon>Hymenobacter</taxon>
    </lineage>
</organism>
<proteinExistence type="predicted"/>
<keyword evidence="2" id="KW-1185">Reference proteome</keyword>
<name>A0ABP7TIN7_9BACT</name>
<sequence>MNDLVPIETVSWEELQQYVYEVDGSWRDIYVLGANRADWEIWADFVNANYRVKFIDGNSVRHNQIDFTAVESFWDSDGPNMPISTFFVGEVNVNCYFFGDYEIENDIDPLKITSYAVHQQLMDYLTRLSQALGKEVVLTLENDTPQPGTGRRQWHPLLAVNGEQIMVYPYWLGSK</sequence>
<dbReference type="EMBL" id="BAABDK010000008">
    <property type="protein sequence ID" value="GAA4026752.1"/>
    <property type="molecule type" value="Genomic_DNA"/>
</dbReference>
<comment type="caution">
    <text evidence="1">The sequence shown here is derived from an EMBL/GenBank/DDBJ whole genome shotgun (WGS) entry which is preliminary data.</text>
</comment>
<protein>
    <recommendedName>
        <fullName evidence="3">DUF4262 domain-containing protein</fullName>
    </recommendedName>
</protein>
<evidence type="ECO:0000313" key="2">
    <source>
        <dbReference type="Proteomes" id="UP001501469"/>
    </source>
</evidence>
<gene>
    <name evidence="1" type="ORF">GCM10022409_08370</name>
</gene>
<reference evidence="2" key="1">
    <citation type="journal article" date="2019" name="Int. J. Syst. Evol. Microbiol.">
        <title>The Global Catalogue of Microorganisms (GCM) 10K type strain sequencing project: providing services to taxonomists for standard genome sequencing and annotation.</title>
        <authorList>
            <consortium name="The Broad Institute Genomics Platform"/>
            <consortium name="The Broad Institute Genome Sequencing Center for Infectious Disease"/>
            <person name="Wu L."/>
            <person name="Ma J."/>
        </authorList>
    </citation>
    <scope>NUCLEOTIDE SEQUENCE [LARGE SCALE GENOMIC DNA]</scope>
    <source>
        <strain evidence="2">JCM 17225</strain>
    </source>
</reference>
<evidence type="ECO:0000313" key="1">
    <source>
        <dbReference type="EMBL" id="GAA4026752.1"/>
    </source>
</evidence>
<dbReference type="Proteomes" id="UP001501469">
    <property type="component" value="Unassembled WGS sequence"/>
</dbReference>